<dbReference type="OrthoDB" id="23416at10239"/>
<dbReference type="GeneID" id="4155923"/>
<accession>Q1A4J8</accession>
<dbReference type="KEGG" id="vg:4155923"/>
<evidence type="ECO:0000313" key="2">
    <source>
        <dbReference type="Proteomes" id="UP000202317"/>
    </source>
</evidence>
<protein>
    <submittedName>
        <fullName evidence="1">Uncharacterized protein</fullName>
    </submittedName>
</protein>
<dbReference type="EMBL" id="DQ333351">
    <property type="protein sequence ID" value="ABC61232.1"/>
    <property type="molecule type" value="Genomic_DNA"/>
</dbReference>
<dbReference type="RefSeq" id="YP_654519.1">
    <property type="nucleotide sequence ID" value="NC_008168.1"/>
</dbReference>
<organism evidence="1 2">
    <name type="scientific">Choristoneura occidentalis granulovirus</name>
    <dbReference type="NCBI Taxonomy" id="364745"/>
    <lineage>
        <taxon>Viruses</taxon>
        <taxon>Viruses incertae sedis</taxon>
        <taxon>Naldaviricetes</taxon>
        <taxon>Lefavirales</taxon>
        <taxon>Baculoviridae</taxon>
        <taxon>Betabaculovirus</taxon>
        <taxon>Betabaculovirus chofumiferanae</taxon>
    </lineage>
</organism>
<proteinExistence type="predicted"/>
<keyword evidence="2" id="KW-1185">Reference proteome</keyword>
<dbReference type="Proteomes" id="UP000202317">
    <property type="component" value="Segment"/>
</dbReference>
<name>Q1A4J8_9BBAC</name>
<evidence type="ECO:0000313" key="1">
    <source>
        <dbReference type="EMBL" id="ABC61232.1"/>
    </source>
</evidence>
<reference evidence="1 2" key="1">
    <citation type="journal article" date="2006" name="J. Gen. Virol.">
        <title>Sequence analysis of the Choristoneura occidentalis granulovirus genome.</title>
        <authorList>
            <person name="Escasa S.R."/>
            <person name="Lauzon H.A.M."/>
            <person name="Mathur A.C."/>
            <person name="Krell P.J."/>
            <person name="Arif B.M."/>
        </authorList>
    </citation>
    <scope>NUCLEOTIDE SEQUENCE [LARGE SCALE GENOMIC DNA]</scope>
</reference>
<sequence length="160" mass="19184">MGFAQKIDECKFDLMMTDANENTKIFDAVFNIIHDTDDLEKDLSNFMTEGAVLLRPIFELCHEEILMFVWNLKYKCLDIMPDKWFLFFYENCNKVCYKCSGDIFKYSVSSHQMYFNENDYELLQNVVFDINNYCVNCRRALYDILLDETEIFDRINKIKN</sequence>